<dbReference type="AlphaFoldDB" id="A0A074JD84"/>
<evidence type="ECO:0000313" key="2">
    <source>
        <dbReference type="Proteomes" id="UP000027432"/>
    </source>
</evidence>
<dbReference type="Proteomes" id="UP000027432">
    <property type="component" value="Unassembled WGS sequence"/>
</dbReference>
<comment type="caution">
    <text evidence="1">The sequence shown here is derived from an EMBL/GenBank/DDBJ whole genome shotgun (WGS) entry which is preliminary data.</text>
</comment>
<name>A0A074JD84_9RHOB</name>
<dbReference type="EMBL" id="AUND01000012">
    <property type="protein sequence ID" value="KEO54489.1"/>
    <property type="molecule type" value="Genomic_DNA"/>
</dbReference>
<gene>
    <name evidence="1" type="ORF">TP2_06055</name>
</gene>
<proteinExistence type="predicted"/>
<reference evidence="1 2" key="1">
    <citation type="submission" date="2013-07" db="EMBL/GenBank/DDBJ databases">
        <title>Thioclava pacifica DSM 10166 Genome Sequencing.</title>
        <authorList>
            <person name="Lai Q."/>
            <person name="Shao Z."/>
        </authorList>
    </citation>
    <scope>NUCLEOTIDE SEQUENCE [LARGE SCALE GENOMIC DNA]</scope>
    <source>
        <strain evidence="1 2">DSM 10166</strain>
    </source>
</reference>
<protein>
    <submittedName>
        <fullName evidence="1">Uncharacterized protein</fullName>
    </submittedName>
</protein>
<organism evidence="1 2">
    <name type="scientific">Thioclava pacifica DSM 10166</name>
    <dbReference type="NCBI Taxonomy" id="1353537"/>
    <lineage>
        <taxon>Bacteria</taxon>
        <taxon>Pseudomonadati</taxon>
        <taxon>Pseudomonadota</taxon>
        <taxon>Alphaproteobacteria</taxon>
        <taxon>Rhodobacterales</taxon>
        <taxon>Paracoccaceae</taxon>
        <taxon>Thioclava</taxon>
    </lineage>
</organism>
<sequence>MSHIAKVFRKAKHFGMFSPIQTRAERIET</sequence>
<evidence type="ECO:0000313" key="1">
    <source>
        <dbReference type="EMBL" id="KEO54489.1"/>
    </source>
</evidence>
<accession>A0A074JD84</accession>
<keyword evidence="2" id="KW-1185">Reference proteome</keyword>